<feature type="compositionally biased region" description="Low complexity" evidence="1">
    <location>
        <begin position="486"/>
        <end position="506"/>
    </location>
</feature>
<accession>A0A9K3LWG0</accession>
<feature type="compositionally biased region" description="Polar residues" evidence="1">
    <location>
        <begin position="515"/>
        <end position="530"/>
    </location>
</feature>
<dbReference type="OrthoDB" id="10632401at2759"/>
<protein>
    <submittedName>
        <fullName evidence="3">WD40-repeat-containing domain protein</fullName>
    </submittedName>
</protein>
<dbReference type="EMBL" id="JAGRRH010000006">
    <property type="protein sequence ID" value="KAG7369318.1"/>
    <property type="molecule type" value="Genomic_DNA"/>
</dbReference>
<feature type="compositionally biased region" description="Pro residues" evidence="1">
    <location>
        <begin position="116"/>
        <end position="155"/>
    </location>
</feature>
<reference evidence="3" key="2">
    <citation type="submission" date="2021-04" db="EMBL/GenBank/DDBJ databases">
        <authorList>
            <person name="Podell S."/>
        </authorList>
    </citation>
    <scope>NUCLEOTIDE SEQUENCE</scope>
    <source>
        <strain evidence="3">Hildebrandi</strain>
    </source>
</reference>
<feature type="region of interest" description="Disordered" evidence="1">
    <location>
        <begin position="107"/>
        <end position="185"/>
    </location>
</feature>
<name>A0A9K3LWG0_9STRA</name>
<dbReference type="AlphaFoldDB" id="A0A9K3LWG0"/>
<feature type="transmembrane region" description="Helical" evidence="2">
    <location>
        <begin position="535"/>
        <end position="553"/>
    </location>
</feature>
<keyword evidence="4" id="KW-1185">Reference proteome</keyword>
<keyword evidence="2" id="KW-1133">Transmembrane helix</keyword>
<organism evidence="3 4">
    <name type="scientific">Nitzschia inconspicua</name>
    <dbReference type="NCBI Taxonomy" id="303405"/>
    <lineage>
        <taxon>Eukaryota</taxon>
        <taxon>Sar</taxon>
        <taxon>Stramenopiles</taxon>
        <taxon>Ochrophyta</taxon>
        <taxon>Bacillariophyta</taxon>
        <taxon>Bacillariophyceae</taxon>
        <taxon>Bacillariophycidae</taxon>
        <taxon>Bacillariales</taxon>
        <taxon>Bacillariaceae</taxon>
        <taxon>Nitzschia</taxon>
    </lineage>
</organism>
<evidence type="ECO:0000256" key="2">
    <source>
        <dbReference type="SAM" id="Phobius"/>
    </source>
</evidence>
<comment type="caution">
    <text evidence="3">The sequence shown here is derived from an EMBL/GenBank/DDBJ whole genome shotgun (WGS) entry which is preliminary data.</text>
</comment>
<proteinExistence type="predicted"/>
<reference evidence="3" key="1">
    <citation type="journal article" date="2021" name="Sci. Rep.">
        <title>Diploid genomic architecture of Nitzschia inconspicua, an elite biomass production diatom.</title>
        <authorList>
            <person name="Oliver A."/>
            <person name="Podell S."/>
            <person name="Pinowska A."/>
            <person name="Traller J.C."/>
            <person name="Smith S.R."/>
            <person name="McClure R."/>
            <person name="Beliaev A."/>
            <person name="Bohutskyi P."/>
            <person name="Hill E.A."/>
            <person name="Rabines A."/>
            <person name="Zheng H."/>
            <person name="Allen L.Z."/>
            <person name="Kuo A."/>
            <person name="Grigoriev I.V."/>
            <person name="Allen A.E."/>
            <person name="Hazlebeck D."/>
            <person name="Allen E.E."/>
        </authorList>
    </citation>
    <scope>NUCLEOTIDE SEQUENCE</scope>
    <source>
        <strain evidence="3">Hildebrandi</strain>
    </source>
</reference>
<keyword evidence="2" id="KW-0472">Membrane</keyword>
<feature type="region of interest" description="Disordered" evidence="1">
    <location>
        <begin position="626"/>
        <end position="648"/>
    </location>
</feature>
<feature type="region of interest" description="Disordered" evidence="1">
    <location>
        <begin position="478"/>
        <end position="530"/>
    </location>
</feature>
<sequence length="692" mass="73141">MAEEQRDISLSVLVERQLQSSALIEPSPCIPASTIREIYLNASDTRLVAGASSVTTQCFGNNNFCGSSMAPTACCRVSYDLGWVVCDSANGFARAGMPCVCNDNTVSPPTSTDSPVPSPVTPPPTSPPPVPAPTAPPMQPPPPPTNPPTEPPIAPLPTDSPTFESTDFPTEFPTEAPTELPTDTPTILVTDPPTKAPTFPPTIVVTDAPTKAPTVSPTIAVTDAPTDPPTNVVTDAPPTTPPPVQDPTAPPVAVVETLSPSNSPSMGVASSPASPVASPISLEGTGNNEFVTEYIVDGEFVRQSQCVEPPPFPSQIQSTSFEYTYEAVPGPDVDPRSGRFINMISENTHDIMANEFFTCDFTQNAVWTFQSALHQISPEPCSNNPDPTCVVLTAKFQLSAYDANGPTAQGRTGGTRRKLQTGVAEQFADGMLLFVENGMSNGEFIIEGLTTEMSYESGEIIVLTVAPTESPTIASTEISTTDTMAPSTFSPTADTTTTTTSPTDPSTGGGGDVNNIEQGTSNAQSPPSSGLSPPFIATIAVASAFVVLVALMVTNRRRRRSIGDEDYDDDEYLVKPARNTGSTSLDDAYQPELDSKGETSSRGYGSPGRNDPIILTTLSGSEDYYFDDDSDDPFTARSPSRRSKRGPLTLQDELDRPVSKTILRNDLGSPRGANSVAVAETRTYPIQDTVNL</sequence>
<evidence type="ECO:0000313" key="3">
    <source>
        <dbReference type="EMBL" id="KAG7369318.1"/>
    </source>
</evidence>
<evidence type="ECO:0000313" key="4">
    <source>
        <dbReference type="Proteomes" id="UP000693970"/>
    </source>
</evidence>
<evidence type="ECO:0000256" key="1">
    <source>
        <dbReference type="SAM" id="MobiDB-lite"/>
    </source>
</evidence>
<feature type="region of interest" description="Disordered" evidence="1">
    <location>
        <begin position="573"/>
        <end position="614"/>
    </location>
</feature>
<dbReference type="Proteomes" id="UP000693970">
    <property type="component" value="Unassembled WGS sequence"/>
</dbReference>
<keyword evidence="2" id="KW-0812">Transmembrane</keyword>
<feature type="compositionally biased region" description="Polar residues" evidence="1">
    <location>
        <begin position="159"/>
        <end position="168"/>
    </location>
</feature>
<gene>
    <name evidence="3" type="ORF">IV203_032061</name>
</gene>